<dbReference type="SUPFAM" id="SSF55550">
    <property type="entry name" value="SH2 domain"/>
    <property type="match status" value="1"/>
</dbReference>
<dbReference type="PROSITE" id="PS50001">
    <property type="entry name" value="SH2"/>
    <property type="match status" value="1"/>
</dbReference>
<evidence type="ECO:0000256" key="3">
    <source>
        <dbReference type="SAM" id="MobiDB-lite"/>
    </source>
</evidence>
<protein>
    <recommendedName>
        <fullName evidence="4">SH2 domain-containing protein</fullName>
    </recommendedName>
</protein>
<feature type="domain" description="SH2" evidence="4">
    <location>
        <begin position="393"/>
        <end position="515"/>
    </location>
</feature>
<organism evidence="5 6">
    <name type="scientific">Iphiclides podalirius</name>
    <name type="common">scarce swallowtail</name>
    <dbReference type="NCBI Taxonomy" id="110791"/>
    <lineage>
        <taxon>Eukaryota</taxon>
        <taxon>Metazoa</taxon>
        <taxon>Ecdysozoa</taxon>
        <taxon>Arthropoda</taxon>
        <taxon>Hexapoda</taxon>
        <taxon>Insecta</taxon>
        <taxon>Pterygota</taxon>
        <taxon>Neoptera</taxon>
        <taxon>Endopterygota</taxon>
        <taxon>Lepidoptera</taxon>
        <taxon>Glossata</taxon>
        <taxon>Ditrysia</taxon>
        <taxon>Papilionoidea</taxon>
        <taxon>Papilionidae</taxon>
        <taxon>Papilioninae</taxon>
        <taxon>Iphiclides</taxon>
    </lineage>
</organism>
<keyword evidence="1 2" id="KW-0727">SH2 domain</keyword>
<feature type="region of interest" description="Disordered" evidence="3">
    <location>
        <begin position="375"/>
        <end position="398"/>
    </location>
</feature>
<dbReference type="Proteomes" id="UP000837857">
    <property type="component" value="Chromosome 26"/>
</dbReference>
<feature type="non-terminal residue" evidence="5">
    <location>
        <position position="1"/>
    </location>
</feature>
<dbReference type="Gene3D" id="3.30.505.10">
    <property type="entry name" value="SH2 domain"/>
    <property type="match status" value="1"/>
</dbReference>
<proteinExistence type="predicted"/>
<keyword evidence="6" id="KW-1185">Reference proteome</keyword>
<evidence type="ECO:0000313" key="6">
    <source>
        <dbReference type="Proteomes" id="UP000837857"/>
    </source>
</evidence>
<dbReference type="Pfam" id="PF00017">
    <property type="entry name" value="SH2"/>
    <property type="match status" value="1"/>
</dbReference>
<name>A0ABN8IJV6_9NEOP</name>
<dbReference type="PANTHER" id="PTHR10155:SF0">
    <property type="entry name" value="SUPPRESSOR OF CYTOKINE SIGNALING AT 36E, ISOFORM D"/>
    <property type="match status" value="1"/>
</dbReference>
<dbReference type="PANTHER" id="PTHR10155">
    <property type="entry name" value="PHOSPHATIDYLINOSITOL 3-KINASE REGULATORY SUBUNIT"/>
    <property type="match status" value="1"/>
</dbReference>
<dbReference type="InterPro" id="IPR000980">
    <property type="entry name" value="SH2"/>
</dbReference>
<evidence type="ECO:0000259" key="4">
    <source>
        <dbReference type="PROSITE" id="PS50001"/>
    </source>
</evidence>
<dbReference type="PRINTS" id="PR00678">
    <property type="entry name" value="PI3KINASEP85"/>
</dbReference>
<evidence type="ECO:0000313" key="5">
    <source>
        <dbReference type="EMBL" id="CAH2059725.1"/>
    </source>
</evidence>
<dbReference type="EMBL" id="OW152838">
    <property type="protein sequence ID" value="CAH2059725.1"/>
    <property type="molecule type" value="Genomic_DNA"/>
</dbReference>
<dbReference type="CDD" id="cd00173">
    <property type="entry name" value="SH2"/>
    <property type="match status" value="1"/>
</dbReference>
<dbReference type="SMART" id="SM00252">
    <property type="entry name" value="SH2"/>
    <property type="match status" value="1"/>
</dbReference>
<sequence length="532" mass="61822">MGSTKLEELDQDGVLSVLENWKMEEFCDFVREKQLDGRKLLDVTEGIVKLWRPKSNAKDFIIFINDLKDNPKKYLTNQSKTEIIKISKETNICPESQYQTVTVRKTREDVNVNTVEELLKKMVPAKSFLYRNQQKRTEKAVTSYLPMDAGTPKKRRFFRLSSYEYPFFDFRLRFSKTDNNADRGYYSVKTNNRYYIQKSSKKHENNKTKYKSLPTPEATCDNLPEEHFYEDLNYNEINKIKEKSPDDVTPRQVTQVKPCMVKIQELFQAFRFPFFRKSEEVEEKREKCEKEDKEGNIYENNDSILDMYDSVHVVNETPKAEGTEENRSLPVEDYLEPVQLSKDYCDVTIKQKEESLLGFIMSYIENRFGIRRETNDEAHSEESESDSKHEDRWGSGKVSMAARPLPVPVENEPYFMDVDRGEAENLLHGQPDGTFVLRPSSQPNHAYTLSVSCAGAVHNVGVRRRPDGRLALGYARRGERSFITVTSLLRHHRRRRLLLVAAGDVIGATTLNEPPHYYQTPSNVPVMQVALH</sequence>
<feature type="compositionally biased region" description="Basic and acidic residues" evidence="3">
    <location>
        <begin position="375"/>
        <end position="394"/>
    </location>
</feature>
<dbReference type="InterPro" id="IPR036860">
    <property type="entry name" value="SH2_dom_sf"/>
</dbReference>
<reference evidence="5" key="1">
    <citation type="submission" date="2022-03" db="EMBL/GenBank/DDBJ databases">
        <authorList>
            <person name="Martin H S."/>
        </authorList>
    </citation>
    <scope>NUCLEOTIDE SEQUENCE</scope>
</reference>
<evidence type="ECO:0000256" key="2">
    <source>
        <dbReference type="PROSITE-ProRule" id="PRU00191"/>
    </source>
</evidence>
<evidence type="ECO:0000256" key="1">
    <source>
        <dbReference type="ARBA" id="ARBA00022999"/>
    </source>
</evidence>
<accession>A0ABN8IJV6</accession>
<gene>
    <name evidence="5" type="ORF">IPOD504_LOCUS10997</name>
</gene>